<evidence type="ECO:0000313" key="3">
    <source>
        <dbReference type="Proteomes" id="UP000016934"/>
    </source>
</evidence>
<dbReference type="Proteomes" id="UP000016934">
    <property type="component" value="Unassembled WGS sequence"/>
</dbReference>
<accession>M2T075</accession>
<proteinExistence type="predicted"/>
<keyword evidence="3" id="KW-1185">Reference proteome</keyword>
<dbReference type="KEGG" id="bsc:COCSADRAFT_267180"/>
<evidence type="ECO:0000313" key="2">
    <source>
        <dbReference type="EMBL" id="EMD67965.1"/>
    </source>
</evidence>
<dbReference type="HOGENOM" id="CLU_2757608_0_0_1"/>
<feature type="compositionally biased region" description="Polar residues" evidence="1">
    <location>
        <begin position="1"/>
        <end position="12"/>
    </location>
</feature>
<protein>
    <submittedName>
        <fullName evidence="2">Uncharacterized protein</fullName>
    </submittedName>
</protein>
<organism evidence="2 3">
    <name type="scientific">Cochliobolus sativus (strain ND90Pr / ATCC 201652)</name>
    <name type="common">Common root rot and spot blotch fungus</name>
    <name type="synonym">Bipolaris sorokiniana</name>
    <dbReference type="NCBI Taxonomy" id="665912"/>
    <lineage>
        <taxon>Eukaryota</taxon>
        <taxon>Fungi</taxon>
        <taxon>Dikarya</taxon>
        <taxon>Ascomycota</taxon>
        <taxon>Pezizomycotina</taxon>
        <taxon>Dothideomycetes</taxon>
        <taxon>Pleosporomycetidae</taxon>
        <taxon>Pleosporales</taxon>
        <taxon>Pleosporineae</taxon>
        <taxon>Pleosporaceae</taxon>
        <taxon>Bipolaris</taxon>
    </lineage>
</organism>
<dbReference type="RefSeq" id="XP_007695707.1">
    <property type="nucleotide sequence ID" value="XM_007697517.1"/>
</dbReference>
<name>M2T075_COCSN</name>
<reference evidence="2 3" key="1">
    <citation type="journal article" date="2012" name="PLoS Pathog.">
        <title>Diverse lifestyles and strategies of plant pathogenesis encoded in the genomes of eighteen Dothideomycetes fungi.</title>
        <authorList>
            <person name="Ohm R.A."/>
            <person name="Feau N."/>
            <person name="Henrissat B."/>
            <person name="Schoch C.L."/>
            <person name="Horwitz B.A."/>
            <person name="Barry K.W."/>
            <person name="Condon B.J."/>
            <person name="Copeland A.C."/>
            <person name="Dhillon B."/>
            <person name="Glaser F."/>
            <person name="Hesse C.N."/>
            <person name="Kosti I."/>
            <person name="LaButti K."/>
            <person name="Lindquist E.A."/>
            <person name="Lucas S."/>
            <person name="Salamov A.A."/>
            <person name="Bradshaw R.E."/>
            <person name="Ciuffetti L."/>
            <person name="Hamelin R.C."/>
            <person name="Kema G.H.J."/>
            <person name="Lawrence C."/>
            <person name="Scott J.A."/>
            <person name="Spatafora J.W."/>
            <person name="Turgeon B.G."/>
            <person name="de Wit P.J.G.M."/>
            <person name="Zhong S."/>
            <person name="Goodwin S.B."/>
            <person name="Grigoriev I.V."/>
        </authorList>
    </citation>
    <scope>NUCLEOTIDE SEQUENCE [LARGE SCALE GENOMIC DNA]</scope>
    <source>
        <strain evidence="3">ND90Pr / ATCC 201652</strain>
    </source>
</reference>
<reference evidence="3" key="2">
    <citation type="journal article" date="2013" name="PLoS Genet.">
        <title>Comparative genome structure, secondary metabolite, and effector coding capacity across Cochliobolus pathogens.</title>
        <authorList>
            <person name="Condon B.J."/>
            <person name="Leng Y."/>
            <person name="Wu D."/>
            <person name="Bushley K.E."/>
            <person name="Ohm R.A."/>
            <person name="Otillar R."/>
            <person name="Martin J."/>
            <person name="Schackwitz W."/>
            <person name="Grimwood J."/>
            <person name="MohdZainudin N."/>
            <person name="Xue C."/>
            <person name="Wang R."/>
            <person name="Manning V.A."/>
            <person name="Dhillon B."/>
            <person name="Tu Z.J."/>
            <person name="Steffenson B.J."/>
            <person name="Salamov A."/>
            <person name="Sun H."/>
            <person name="Lowry S."/>
            <person name="LaButti K."/>
            <person name="Han J."/>
            <person name="Copeland A."/>
            <person name="Lindquist E."/>
            <person name="Barry K."/>
            <person name="Schmutz J."/>
            <person name="Baker S.E."/>
            <person name="Ciuffetti L.M."/>
            <person name="Grigoriev I.V."/>
            <person name="Zhong S."/>
            <person name="Turgeon B.G."/>
        </authorList>
    </citation>
    <scope>NUCLEOTIDE SEQUENCE [LARGE SCALE GENOMIC DNA]</scope>
    <source>
        <strain evidence="3">ND90Pr / ATCC 201652</strain>
    </source>
</reference>
<dbReference type="EMBL" id="KB445638">
    <property type="protein sequence ID" value="EMD67965.1"/>
    <property type="molecule type" value="Genomic_DNA"/>
</dbReference>
<evidence type="ECO:0000256" key="1">
    <source>
        <dbReference type="SAM" id="MobiDB-lite"/>
    </source>
</evidence>
<sequence length="70" mass="7703">MTHGGVTSTIPHTSPRLPAPLAHITPPSTPLPQTMTLQMFLIPKSYQFDKQIITHLLHQSKESQSSGLMV</sequence>
<feature type="region of interest" description="Disordered" evidence="1">
    <location>
        <begin position="1"/>
        <end position="26"/>
    </location>
</feature>
<gene>
    <name evidence="2" type="ORF">COCSADRAFT_267180</name>
</gene>
<dbReference type="AlphaFoldDB" id="M2T075"/>
<dbReference type="GeneID" id="19135548"/>